<evidence type="ECO:0000256" key="26">
    <source>
        <dbReference type="ARBA" id="ARBA00049017"/>
    </source>
</evidence>
<dbReference type="GO" id="GO:0005777">
    <property type="term" value="C:peroxisome"/>
    <property type="evidence" value="ECO:0007669"/>
    <property type="project" value="UniProtKB-SubCell"/>
</dbReference>
<evidence type="ECO:0000313" key="34">
    <source>
        <dbReference type="Proteomes" id="UP000710432"/>
    </source>
</evidence>
<dbReference type="SMART" id="SM01008">
    <property type="entry name" value="Ald_Xan_dh_C"/>
    <property type="match status" value="1"/>
</dbReference>
<dbReference type="SUPFAM" id="SSF47741">
    <property type="entry name" value="CO dehydrogenase ISP C-domain like"/>
    <property type="match status" value="1"/>
</dbReference>
<feature type="transmembrane region" description="Helical" evidence="31">
    <location>
        <begin position="144"/>
        <end position="163"/>
    </location>
</feature>
<dbReference type="InterPro" id="IPR008274">
    <property type="entry name" value="AldOxase/xan_DH_MoCoBD1"/>
</dbReference>
<comment type="catalytic activity">
    <reaction evidence="26">
        <text>xanthine + NAD(+) + H2O = urate + NADH + H(+)</text>
        <dbReference type="Rhea" id="RHEA:16669"/>
        <dbReference type="ChEBI" id="CHEBI:15377"/>
        <dbReference type="ChEBI" id="CHEBI:15378"/>
        <dbReference type="ChEBI" id="CHEBI:17712"/>
        <dbReference type="ChEBI" id="CHEBI:17775"/>
        <dbReference type="ChEBI" id="CHEBI:57540"/>
        <dbReference type="ChEBI" id="CHEBI:57945"/>
        <dbReference type="EC" id="1.17.1.4"/>
    </reaction>
</comment>
<feature type="binding site" evidence="29">
    <location>
        <position position="557"/>
    </location>
    <ligand>
        <name>FAD</name>
        <dbReference type="ChEBI" id="CHEBI:57692"/>
    </ligand>
</feature>
<dbReference type="FunFam" id="3.30.365.10:FF:000002">
    <property type="entry name" value="Xanthine dehydrogenase oxidase"/>
    <property type="match status" value="1"/>
</dbReference>
<dbReference type="GO" id="GO:0006629">
    <property type="term" value="P:lipid metabolic process"/>
    <property type="evidence" value="ECO:0007669"/>
    <property type="project" value="InterPro"/>
</dbReference>
<keyword evidence="17" id="KW-0560">Oxidoreductase</keyword>
<dbReference type="Pfam" id="PF01315">
    <property type="entry name" value="Ald_Xan_dh_C"/>
    <property type="match status" value="1"/>
</dbReference>
<evidence type="ECO:0000256" key="6">
    <source>
        <dbReference type="ARBA" id="ARBA00013123"/>
    </source>
</evidence>
<dbReference type="Pfam" id="PF20256">
    <property type="entry name" value="MoCoBD_2"/>
    <property type="match status" value="1"/>
</dbReference>
<feature type="binding site" evidence="30">
    <location>
        <position position="306"/>
    </location>
    <ligand>
        <name>[2Fe-2S] cluster</name>
        <dbReference type="ChEBI" id="CHEBI:190135"/>
        <label>2</label>
    </ligand>
</feature>
<feature type="binding site" evidence="30">
    <location>
        <position position="1224"/>
    </location>
    <ligand>
        <name>Mo-molybdopterin</name>
        <dbReference type="ChEBI" id="CHEBI:71302"/>
    </ligand>
    <ligandPart>
        <name>Mo</name>
        <dbReference type="ChEBI" id="CHEBI:28685"/>
    </ligandPart>
</feature>
<keyword evidence="15 29" id="KW-0274">FAD</keyword>
<dbReference type="InterPro" id="IPR002346">
    <property type="entry name" value="Mopterin_DH_FAD-bd"/>
</dbReference>
<dbReference type="FunFam" id="3.30.365.10:FF:000003">
    <property type="entry name" value="Aldehyde oxidase 1"/>
    <property type="match status" value="1"/>
</dbReference>
<dbReference type="SMART" id="SM01092">
    <property type="entry name" value="CO_deh_flav_C"/>
    <property type="match status" value="1"/>
</dbReference>
<dbReference type="FunFam" id="3.30.365.10:FF:000001">
    <property type="entry name" value="Xanthine dehydrogenase oxidase"/>
    <property type="match status" value="1"/>
</dbReference>
<dbReference type="InterPro" id="IPR016167">
    <property type="entry name" value="FAD-bd_PCMH_sub1"/>
</dbReference>
<feature type="binding site" evidence="29">
    <location>
        <position position="1155"/>
    </location>
    <ligand>
        <name>substrate</name>
    </ligand>
</feature>
<dbReference type="SUPFAM" id="SSF56176">
    <property type="entry name" value="FAD-binding/transporter-associated domain-like"/>
    <property type="match status" value="1"/>
</dbReference>
<evidence type="ECO:0000259" key="32">
    <source>
        <dbReference type="PROSITE" id="PS51387"/>
    </source>
</evidence>
<comment type="caution">
    <text evidence="33">The sequence shown here is derived from an EMBL/GenBank/DDBJ whole genome shotgun (WGS) entry which is preliminary data.</text>
</comment>
<name>A0A8J6GEH0_MICOH</name>
<dbReference type="PROSITE" id="PS00559">
    <property type="entry name" value="MOLYBDOPTERIN_EUK"/>
    <property type="match status" value="1"/>
</dbReference>
<dbReference type="Pfam" id="PF00941">
    <property type="entry name" value="FAD_binding_5"/>
    <property type="match status" value="1"/>
</dbReference>
<dbReference type="SUPFAM" id="SSF56003">
    <property type="entry name" value="Molybdenum cofactor-binding domain"/>
    <property type="match status" value="1"/>
</dbReference>
<dbReference type="InterPro" id="IPR016208">
    <property type="entry name" value="Ald_Oxase/xanthine_DH-like"/>
</dbReference>
<evidence type="ECO:0000256" key="22">
    <source>
        <dbReference type="ARBA" id="ARBA00023140"/>
    </source>
</evidence>
<dbReference type="Gene3D" id="3.10.20.30">
    <property type="match status" value="1"/>
</dbReference>
<feature type="domain" description="FAD-binding PCMH-type" evidence="32">
    <location>
        <begin position="364"/>
        <end position="549"/>
    </location>
</feature>
<feature type="binding site" evidence="29">
    <location>
        <position position="539"/>
    </location>
    <ligand>
        <name>FAD</name>
        <dbReference type="ChEBI" id="CHEBI:57692"/>
    </ligand>
</feature>
<dbReference type="InterPro" id="IPR036010">
    <property type="entry name" value="2Fe-2S_ferredoxin-like_sf"/>
</dbReference>
<keyword evidence="18 30" id="KW-0408">Iron</keyword>
<proteinExistence type="inferred from homology"/>
<dbReference type="EMBL" id="JAATJU010022700">
    <property type="protein sequence ID" value="KAH0509834.1"/>
    <property type="molecule type" value="Genomic_DNA"/>
</dbReference>
<evidence type="ECO:0000256" key="9">
    <source>
        <dbReference type="ARBA" id="ARBA00022490"/>
    </source>
</evidence>
<feature type="binding site" evidence="29">
    <location>
        <position position="495"/>
    </location>
    <ligand>
        <name>FAD</name>
        <dbReference type="ChEBI" id="CHEBI:57692"/>
    </ligand>
</feature>
<dbReference type="InterPro" id="IPR002888">
    <property type="entry name" value="2Fe-2S-bd"/>
</dbReference>
<dbReference type="Gene3D" id="3.30.43.10">
    <property type="entry name" value="Uridine Diphospho-n-acetylenolpyruvylglucosamine Reductase, domain 2"/>
    <property type="match status" value="1"/>
</dbReference>
<evidence type="ECO:0000256" key="28">
    <source>
        <dbReference type="PIRSR" id="PIRSR000127-1"/>
    </source>
</evidence>
<evidence type="ECO:0000256" key="12">
    <source>
        <dbReference type="ARBA" id="ARBA00022692"/>
    </source>
</evidence>
<dbReference type="FunFam" id="3.30.365.10:FF:000006">
    <property type="entry name" value="xanthine dehydrogenase/oxidase"/>
    <property type="match status" value="1"/>
</dbReference>
<comment type="catalytic activity">
    <reaction evidence="27">
        <text>hypoxanthine + NAD(+) + H2O = xanthine + NADH + H(+)</text>
        <dbReference type="Rhea" id="RHEA:24670"/>
        <dbReference type="ChEBI" id="CHEBI:15377"/>
        <dbReference type="ChEBI" id="CHEBI:15378"/>
        <dbReference type="ChEBI" id="CHEBI:17368"/>
        <dbReference type="ChEBI" id="CHEBI:17712"/>
        <dbReference type="ChEBI" id="CHEBI:57540"/>
        <dbReference type="ChEBI" id="CHEBI:57945"/>
        <dbReference type="EC" id="1.17.1.4"/>
    </reaction>
</comment>
<evidence type="ECO:0000313" key="33">
    <source>
        <dbReference type="EMBL" id="KAH0509834.1"/>
    </source>
</evidence>
<dbReference type="EC" id="1.17.1.4" evidence="6"/>
<evidence type="ECO:0000256" key="21">
    <source>
        <dbReference type="ARBA" id="ARBA00023136"/>
    </source>
</evidence>
<evidence type="ECO:0000256" key="17">
    <source>
        <dbReference type="ARBA" id="ARBA00023002"/>
    </source>
</evidence>
<dbReference type="Gene3D" id="3.90.1170.50">
    <property type="entry name" value="Aldehyde oxidase/xanthine dehydrogenase, a/b hammerhead"/>
    <property type="match status" value="1"/>
</dbReference>
<comment type="cofactor">
    <cofactor evidence="30">
        <name>Mo-molybdopterin</name>
        <dbReference type="ChEBI" id="CHEBI:71302"/>
    </cofactor>
    <text evidence="30">Binds 1 Mo-molybdopterin (Mo-MPT) cofactor per subunit.</text>
</comment>
<dbReference type="Gene3D" id="3.30.365.10">
    <property type="entry name" value="Aldehyde oxidase/xanthine dehydrogenase, molybdopterin binding domain"/>
    <property type="match status" value="5"/>
</dbReference>
<feature type="binding site" evidence="30">
    <location>
        <position position="232"/>
    </location>
    <ligand>
        <name>[2Fe-2S] cluster</name>
        <dbReference type="ChEBI" id="CHEBI:190135"/>
        <label>1</label>
    </ligand>
</feature>
<dbReference type="InterPro" id="IPR046867">
    <property type="entry name" value="AldOxase/xan_DH_MoCoBD2"/>
</dbReference>
<dbReference type="PANTHER" id="PTHR45444:SF3">
    <property type="entry name" value="XANTHINE DEHYDROGENASE"/>
    <property type="match status" value="1"/>
</dbReference>
<dbReference type="GO" id="GO:0004855">
    <property type="term" value="F:xanthine oxidase activity"/>
    <property type="evidence" value="ECO:0007669"/>
    <property type="project" value="UniProtKB-EC"/>
</dbReference>
<organism evidence="33 34">
    <name type="scientific">Microtus ochrogaster</name>
    <name type="common">Prairie vole</name>
    <dbReference type="NCBI Taxonomy" id="79684"/>
    <lineage>
        <taxon>Eukaryota</taxon>
        <taxon>Metazoa</taxon>
        <taxon>Chordata</taxon>
        <taxon>Craniata</taxon>
        <taxon>Vertebrata</taxon>
        <taxon>Euteleostomi</taxon>
        <taxon>Mammalia</taxon>
        <taxon>Eutheria</taxon>
        <taxon>Euarchontoglires</taxon>
        <taxon>Glires</taxon>
        <taxon>Rodentia</taxon>
        <taxon>Myomorpha</taxon>
        <taxon>Muroidea</taxon>
        <taxon>Cricetidae</taxon>
        <taxon>Arvicolinae</taxon>
        <taxon>Microtus</taxon>
    </lineage>
</organism>
<comment type="subunit">
    <text evidence="23">Homodimer. Interacts with BTN1A1.</text>
</comment>
<feature type="binding site" evidence="29">
    <location>
        <position position="472"/>
    </location>
    <ligand>
        <name>FAD</name>
        <dbReference type="ChEBI" id="CHEBI:57692"/>
    </ligand>
</feature>
<feature type="binding site" evidence="29">
    <location>
        <begin position="482"/>
        <end position="486"/>
    </location>
    <ligand>
        <name>FAD</name>
        <dbReference type="ChEBI" id="CHEBI:57692"/>
    </ligand>
</feature>
<evidence type="ECO:0000256" key="30">
    <source>
        <dbReference type="PIRSR" id="PIRSR000127-3"/>
    </source>
</evidence>
<accession>A0A8J6GEH0</accession>
<dbReference type="GO" id="GO:0005506">
    <property type="term" value="F:iron ion binding"/>
    <property type="evidence" value="ECO:0007669"/>
    <property type="project" value="InterPro"/>
</dbReference>
<feature type="binding site" evidence="30">
    <location>
        <position position="1057"/>
    </location>
    <ligand>
        <name>Mo-molybdopterin</name>
        <dbReference type="ChEBI" id="CHEBI:71302"/>
    </ligand>
    <ligandPart>
        <name>Mo</name>
        <dbReference type="ChEBI" id="CHEBI:28685"/>
    </ligandPart>
</feature>
<keyword evidence="13 30" id="KW-0001">2Fe-2S</keyword>
<dbReference type="InterPro" id="IPR001104">
    <property type="entry name" value="3-oxo-5_a-steroid_4-DH_C"/>
</dbReference>
<evidence type="ECO:0000256" key="7">
    <source>
        <dbReference type="ARBA" id="ARBA00013221"/>
    </source>
</evidence>
<dbReference type="Pfam" id="PF01799">
    <property type="entry name" value="Fer2_2"/>
    <property type="match status" value="1"/>
</dbReference>
<comment type="cofactor">
    <cofactor evidence="24">
        <name>[2Fe-2S] cluster</name>
        <dbReference type="ChEBI" id="CHEBI:190135"/>
    </cofactor>
</comment>
<feature type="binding site" evidence="30">
    <location>
        <position position="934"/>
    </location>
    <ligand>
        <name>Mo-molybdopterin</name>
        <dbReference type="ChEBI" id="CHEBI:71302"/>
    </ligand>
    <ligandPart>
        <name>Mo</name>
        <dbReference type="ChEBI" id="CHEBI:28685"/>
    </ligandPart>
</feature>
<dbReference type="PROSITE" id="PS51387">
    <property type="entry name" value="FAD_PCMH"/>
    <property type="match status" value="1"/>
</dbReference>
<keyword evidence="11" id="KW-0285">Flavoprotein</keyword>
<dbReference type="PIRSF" id="PIRSF000127">
    <property type="entry name" value="Xanthine_DH"/>
    <property type="match status" value="1"/>
</dbReference>
<dbReference type="FunFam" id="3.30.390.50:FF:000001">
    <property type="entry name" value="Xanthine dehydrogenase oxidase"/>
    <property type="match status" value="1"/>
</dbReference>
<dbReference type="Pfam" id="PF02544">
    <property type="entry name" value="Steroid_dh"/>
    <property type="match status" value="1"/>
</dbReference>
<keyword evidence="14 30" id="KW-0479">Metal-binding</keyword>
<dbReference type="GO" id="GO:0016020">
    <property type="term" value="C:membrane"/>
    <property type="evidence" value="ECO:0007669"/>
    <property type="project" value="UniProtKB-SubCell"/>
</dbReference>
<gene>
    <name evidence="33" type="ORF">LTLLF_156800</name>
</gene>
<comment type="subcellular location">
    <subcellularLocation>
        <location evidence="4">Cytoplasm</location>
    </subcellularLocation>
    <subcellularLocation>
        <location evidence="2">Membrane</location>
        <topology evidence="2">Multi-pass membrane protein</topology>
    </subcellularLocation>
    <subcellularLocation>
        <location evidence="3">Peroxisome</location>
    </subcellularLocation>
</comment>
<dbReference type="Gene3D" id="1.10.150.120">
    <property type="entry name" value="[2Fe-2S]-binding domain"/>
    <property type="match status" value="1"/>
</dbReference>
<dbReference type="Gene3D" id="3.30.465.10">
    <property type="match status" value="1"/>
</dbReference>
<dbReference type="FunFam" id="3.30.43.10:FF:000001">
    <property type="entry name" value="Xanthine dehydrogenase/oxidase"/>
    <property type="match status" value="1"/>
</dbReference>
<feature type="binding site" evidence="29">
    <location>
        <position position="1025"/>
    </location>
    <ligand>
        <name>substrate</name>
    </ligand>
</feature>
<dbReference type="Pfam" id="PF03450">
    <property type="entry name" value="CO_deh_flav_C"/>
    <property type="match status" value="1"/>
</dbReference>
<dbReference type="Proteomes" id="UP000710432">
    <property type="component" value="Unassembled WGS sequence"/>
</dbReference>
<evidence type="ECO:0000256" key="2">
    <source>
        <dbReference type="ARBA" id="ARBA00004141"/>
    </source>
</evidence>
<evidence type="ECO:0000256" key="29">
    <source>
        <dbReference type="PIRSR" id="PIRSR000127-2"/>
    </source>
</evidence>
<evidence type="ECO:0000256" key="1">
    <source>
        <dbReference type="ARBA" id="ARBA00001974"/>
    </source>
</evidence>
<dbReference type="InterPro" id="IPR016169">
    <property type="entry name" value="FAD-bd_PCMH_sub2"/>
</dbReference>
<evidence type="ECO:0000256" key="19">
    <source>
        <dbReference type="ARBA" id="ARBA00023014"/>
    </source>
</evidence>
<feature type="binding site" evidence="30">
    <location>
        <position position="274"/>
    </location>
    <ligand>
        <name>[2Fe-2S] cluster</name>
        <dbReference type="ChEBI" id="CHEBI:190135"/>
        <label>2</label>
    </ligand>
</feature>
<evidence type="ECO:0000256" key="18">
    <source>
        <dbReference type="ARBA" id="ARBA00023004"/>
    </source>
</evidence>
<dbReference type="InterPro" id="IPR005107">
    <property type="entry name" value="CO_DH_flav_C"/>
</dbReference>
<dbReference type="GO" id="GO:0004854">
    <property type="term" value="F:xanthine dehydrogenase activity"/>
    <property type="evidence" value="ECO:0007669"/>
    <property type="project" value="UniProtKB-EC"/>
</dbReference>
<feature type="binding site" evidence="30">
    <location>
        <position position="210"/>
    </location>
    <ligand>
        <name>[2Fe-2S] cluster</name>
        <dbReference type="ChEBI" id="CHEBI:190135"/>
        <label>1</label>
    </ligand>
</feature>
<keyword evidence="22" id="KW-0576">Peroxisome</keyword>
<dbReference type="GO" id="GO:0043546">
    <property type="term" value="F:molybdopterin cofactor binding"/>
    <property type="evidence" value="ECO:0007669"/>
    <property type="project" value="InterPro"/>
</dbReference>
<dbReference type="InterPro" id="IPR036683">
    <property type="entry name" value="CO_DH_flav_C_dom_sf"/>
</dbReference>
<feature type="transmembrane region" description="Helical" evidence="31">
    <location>
        <begin position="107"/>
        <end position="132"/>
    </location>
</feature>
<dbReference type="SUPFAM" id="SSF54665">
    <property type="entry name" value="CO dehydrogenase molybdoprotein N-domain-like"/>
    <property type="match status" value="1"/>
</dbReference>
<keyword evidence="21 31" id="KW-0472">Membrane</keyword>
<dbReference type="EC" id="1.17.3.2" evidence="7"/>
<feature type="binding site" evidence="29">
    <location>
        <begin position="392"/>
        <end position="399"/>
    </location>
    <ligand>
        <name>FAD</name>
        <dbReference type="ChEBI" id="CHEBI:57692"/>
    </ligand>
</feature>
<dbReference type="FunFam" id="3.30.365.10:FF:000004">
    <property type="entry name" value="Xanthine dehydrogenase oxidase"/>
    <property type="match status" value="1"/>
</dbReference>
<feature type="binding site" evidence="29">
    <location>
        <position position="1059"/>
    </location>
    <ligand>
        <name>substrate</name>
    </ligand>
</feature>
<dbReference type="NCBIfam" id="TIGR02963">
    <property type="entry name" value="xanthine_xdhA"/>
    <property type="match status" value="1"/>
</dbReference>
<keyword evidence="9" id="KW-0963">Cytoplasm</keyword>
<keyword evidence="16 31" id="KW-1133">Transmembrane helix</keyword>
<dbReference type="InterPro" id="IPR022407">
    <property type="entry name" value="OxRdtase_Mopterin_BS"/>
</dbReference>
<feature type="binding site" evidence="29">
    <location>
        <position position="938"/>
    </location>
    <ligand>
        <name>substrate</name>
    </ligand>
</feature>
<comment type="similarity">
    <text evidence="5">Belongs to the xanthine dehydrogenase family.</text>
</comment>
<dbReference type="InterPro" id="IPR006058">
    <property type="entry name" value="2Fe2S_fd_BS"/>
</dbReference>
<dbReference type="InterPro" id="IPR000674">
    <property type="entry name" value="Ald_Oxase/Xan_DH_a/b"/>
</dbReference>
<evidence type="ECO:0000256" key="25">
    <source>
        <dbReference type="ARBA" id="ARBA00047378"/>
    </source>
</evidence>
<dbReference type="InterPro" id="IPR012675">
    <property type="entry name" value="Beta-grasp_dom_sf"/>
</dbReference>
<evidence type="ECO:0000256" key="16">
    <source>
        <dbReference type="ARBA" id="ARBA00022989"/>
    </source>
</evidence>
<evidence type="ECO:0000256" key="27">
    <source>
        <dbReference type="ARBA" id="ARBA00049517"/>
    </source>
</evidence>
<evidence type="ECO:0000256" key="10">
    <source>
        <dbReference type="ARBA" id="ARBA00022505"/>
    </source>
</evidence>
<dbReference type="PROSITE" id="PS00197">
    <property type="entry name" value="2FE2S_FER_1"/>
    <property type="match status" value="1"/>
</dbReference>
<dbReference type="InterPro" id="IPR037165">
    <property type="entry name" value="AldOxase/xan_DH_Mopterin-bd_sf"/>
</dbReference>
<dbReference type="InterPro" id="IPR014307">
    <property type="entry name" value="Xanthine_DH_ssu"/>
</dbReference>
<comment type="cofactor">
    <cofactor evidence="1 29">
        <name>FAD</name>
        <dbReference type="ChEBI" id="CHEBI:57692"/>
    </cofactor>
</comment>
<dbReference type="InterPro" id="IPR036318">
    <property type="entry name" value="FAD-bd_PCMH-like_sf"/>
</dbReference>
<dbReference type="InterPro" id="IPR036884">
    <property type="entry name" value="2Fe-2S-bd_dom_sf"/>
</dbReference>
<evidence type="ECO:0000256" key="14">
    <source>
        <dbReference type="ARBA" id="ARBA00022723"/>
    </source>
</evidence>
<comment type="cofactor">
    <cofactor evidence="30">
        <name>[2Fe-2S] cluster</name>
        <dbReference type="ChEBI" id="CHEBI:190135"/>
    </cofactor>
    <text evidence="30">Binds 2 [2Fe-2S] clusters.</text>
</comment>
<dbReference type="PROSITE" id="PS50244">
    <property type="entry name" value="S5A_REDUCTASE"/>
    <property type="match status" value="1"/>
</dbReference>
<dbReference type="InterPro" id="IPR016166">
    <property type="entry name" value="FAD-bd_PCMH"/>
</dbReference>
<dbReference type="SUPFAM" id="SSF55447">
    <property type="entry name" value="CO dehydrogenase flavoprotein C-terminal domain-like"/>
    <property type="match status" value="1"/>
</dbReference>
<evidence type="ECO:0000256" key="24">
    <source>
        <dbReference type="ARBA" id="ARBA00034078"/>
    </source>
</evidence>
<dbReference type="SUPFAM" id="SSF54292">
    <property type="entry name" value="2Fe-2S ferredoxin-like"/>
    <property type="match status" value="1"/>
</dbReference>
<dbReference type="GO" id="GO:0051537">
    <property type="term" value="F:2 iron, 2 sulfur cluster binding"/>
    <property type="evidence" value="ECO:0007669"/>
    <property type="project" value="UniProtKB-KW"/>
</dbReference>
<keyword evidence="20" id="KW-0520">NAD</keyword>
<feature type="binding site" evidence="30">
    <location>
        <position position="903"/>
    </location>
    <ligand>
        <name>Mo-molybdopterin</name>
        <dbReference type="ChEBI" id="CHEBI:71302"/>
    </ligand>
    <ligandPart>
        <name>Mo</name>
        <dbReference type="ChEBI" id="CHEBI:28685"/>
    </ligandPart>
</feature>
<dbReference type="Pfam" id="PF02738">
    <property type="entry name" value="MoCoBD_1"/>
    <property type="match status" value="1"/>
</dbReference>
<keyword evidence="12 31" id="KW-0812">Transmembrane</keyword>
<evidence type="ECO:0000256" key="20">
    <source>
        <dbReference type="ARBA" id="ARBA00023027"/>
    </source>
</evidence>
<dbReference type="FunFam" id="3.90.1170.50:FF:000002">
    <property type="entry name" value="Xanthine dehydrogenase/oxidase"/>
    <property type="match status" value="1"/>
</dbReference>
<evidence type="ECO:0000256" key="4">
    <source>
        <dbReference type="ARBA" id="ARBA00004496"/>
    </source>
</evidence>
<evidence type="ECO:0000256" key="15">
    <source>
        <dbReference type="ARBA" id="ARBA00022827"/>
    </source>
</evidence>
<dbReference type="PANTHER" id="PTHR45444">
    <property type="entry name" value="XANTHINE DEHYDROGENASE"/>
    <property type="match status" value="1"/>
</dbReference>
<evidence type="ECO:0000256" key="31">
    <source>
        <dbReference type="SAM" id="Phobius"/>
    </source>
</evidence>
<dbReference type="FunFam" id="3.10.20.30:FF:000012">
    <property type="entry name" value="Xanthine dehydrogenase/oxidase"/>
    <property type="match status" value="1"/>
</dbReference>
<feature type="binding site" evidence="30">
    <location>
        <position position="271"/>
    </location>
    <ligand>
        <name>[2Fe-2S] cluster</name>
        <dbReference type="ChEBI" id="CHEBI:190135"/>
        <label>2</label>
    </ligand>
</feature>
<dbReference type="GO" id="GO:0071949">
    <property type="term" value="F:FAD binding"/>
    <property type="evidence" value="ECO:0007669"/>
    <property type="project" value="InterPro"/>
</dbReference>
<sequence length="1554" mass="171136">MTIVCHQGPVLAGSATLATLGSLILYSGTPGRYGKHSQSASSGVSLLPARIAWFLQELPSFVVSVGMLAWQPRSLFGQPGNVLLGLFSAHYFHRTFIYSLLTRGRPYPVILFLRAFAFCIGNGFLQAHYLIYCAEYPEEWYTDVRFSLGVFLFVLGMGINIHSDYLLRQLRKPGEIVYKIPQEFASLTNGCSVGLCGTKLGCGEGGCGACTVMISKYDRLQNKILHFSVNACLAPICSLHHVAVTTVEGIGNTQKLHPVQERIAKSHGSQCGFCTPGIVMSMYTLLRNQPEPTIEEIENAFQGNLCRCTGYRPILQGFRTFARVAPSTSLFKPEDFKPLDPTQEPIFPPELLRLKDTPQKQLRFEGERVTWIQASTMGELLDLKAQHPDAKLVVGNTEIGIEMKFKKMLFPLIVCPAWIPELNSVKHGPEGISFGAACPLTLVESVLVDEVANLPEQKTEVFRGVLEQLRWFAGKQVKSVASIGGNIITASPISDLNPVFMASGAKLTLVSRGTKRTVRMDHTFFPGYRKTLLSPEEILLSIEIPYSREGEFFSAFKQASRREDDIAKVTSGMRVLFKPGTTEVQELSLCYGGMADRTISALKTTSRQLSKSWNEELLQDVCAGLAEELHLAPNAPGGMIEFRRTLTLSFFFKFYLTVLQKLGKANLENMCGKLDPTFASATLLFQKDPPANVQFFQEVPKDQSEEDMVGRPLPHLAAEMQASGQAVYCDDIPRYENELSLRLVTSTKAHAKITSIDTSEAKKVPGFVCFLTEEDIPHSNVTGLFNDETVFAKDKVTCVGHIIGAVVADTPEHAQRAANGVKITYEDLPAIITIEDAIKNNSFYGPEIKIEKGDLKKGFSEADNVVSGELYIGGQEHFYLETNCTIAVPKGESGEMELFVGTQNTMKTQSFVAKMLGVPDNRIVVRVKRMGGGFGGKETRSTVLSTAVALAAYKTGRPVRCMLDRDEDMLITGGRHPFLAKYKVLGLLFPWVVGFMKTGKIVALEVAHFSNGGNTEDLSRGIMDRALFHMDNTYKIPNIRGTGRICKTNLPSNTAFRGFGGPQGMLIAEHWMSEVAVTCGLPAEEVRRKNMYKEGDLTHFNQKLEGFTLPRCWDECIASSQYYARKKEVEKFNKENCWKKRGLCIIPTKFGISFTVPFLNQGGALIHVYTDGSVLLTHGGTEMGQGLHTKMVQVASRALKIPTSKIYISETSTNTVPNTSPTAASASADINGQAVYEACQVILKRLEPFKKKKPEGSWEDWVMAAYTSAVSLSATGFYKTPNLGYSFETNSGNPFHYFSYGVACSEVEIDCLTGDHKNLRTDIVMDVGSSLNPAIDIGQIEGAFVQGLGLFTMEELHYSPEGKLHTLGPSTYKIPAFGSIPIEFRVSLLRDCPNKKAIYASKAVGEPPLFLASSIFFAIKDAIRAARAQHGGDNAKQLFQLDSPATPEKIRNACVDQFTTLVRYFAKLSCHPGEDRRRLANFKGRFHGSFYPGSLGSRTAFIEPSGTLSWPCKKIMNSRFEVAACRWAALTAGGLRVVQPLSTDFIFQLATGDG</sequence>
<evidence type="ECO:0000256" key="11">
    <source>
        <dbReference type="ARBA" id="ARBA00022630"/>
    </source>
</evidence>
<evidence type="ECO:0000256" key="13">
    <source>
        <dbReference type="ARBA" id="ARBA00022714"/>
    </source>
</evidence>
<dbReference type="InterPro" id="IPR036856">
    <property type="entry name" value="Ald_Oxase/Xan_DH_a/b_sf"/>
</dbReference>
<dbReference type="FunFam" id="3.30.465.10:FF:000004">
    <property type="entry name" value="Xanthine dehydrogenase/oxidase"/>
    <property type="match status" value="1"/>
</dbReference>
<feature type="binding site" evidence="30">
    <location>
        <position position="202"/>
    </location>
    <ligand>
        <name>[2Fe-2S] cluster</name>
        <dbReference type="ChEBI" id="CHEBI:190135"/>
        <label>1</label>
    </ligand>
</feature>
<dbReference type="Gene3D" id="3.30.390.50">
    <property type="entry name" value="CO dehydrogenase flavoprotein, C-terminal domain"/>
    <property type="match status" value="1"/>
</dbReference>
<evidence type="ECO:0000256" key="5">
    <source>
        <dbReference type="ARBA" id="ARBA00006849"/>
    </source>
</evidence>
<keyword evidence="10 30" id="KW-0500">Molybdenum</keyword>
<feature type="binding site" evidence="30">
    <location>
        <position position="308"/>
    </location>
    <ligand>
        <name>[2Fe-2S] cluster</name>
        <dbReference type="ChEBI" id="CHEBI:190135"/>
        <label>2</label>
    </ligand>
</feature>
<keyword evidence="19 30" id="KW-0411">Iron-sulfur</keyword>
<feature type="binding site" evidence="30">
    <location>
        <position position="207"/>
    </location>
    <ligand>
        <name>[2Fe-2S] cluster</name>
        <dbReference type="ChEBI" id="CHEBI:190135"/>
        <label>1</label>
    </ligand>
</feature>
<evidence type="ECO:0000256" key="3">
    <source>
        <dbReference type="ARBA" id="ARBA00004275"/>
    </source>
</evidence>
<evidence type="ECO:0000256" key="8">
    <source>
        <dbReference type="ARBA" id="ARBA00019137"/>
    </source>
</evidence>
<comment type="catalytic activity">
    <reaction evidence="25">
        <text>xanthine + O2 + H2O = urate + H2O2</text>
        <dbReference type="Rhea" id="RHEA:21132"/>
        <dbReference type="ChEBI" id="CHEBI:15377"/>
        <dbReference type="ChEBI" id="CHEBI:15379"/>
        <dbReference type="ChEBI" id="CHEBI:16240"/>
        <dbReference type="ChEBI" id="CHEBI:17712"/>
        <dbReference type="ChEBI" id="CHEBI:17775"/>
        <dbReference type="EC" id="1.17.3.2"/>
    </reaction>
</comment>
<feature type="active site" description="Proton acceptor" evidence="28">
    <location>
        <position position="1406"/>
    </location>
</feature>
<evidence type="ECO:0000256" key="23">
    <source>
        <dbReference type="ARBA" id="ARBA00026017"/>
    </source>
</evidence>
<dbReference type="GO" id="GO:0016627">
    <property type="term" value="F:oxidoreductase activity, acting on the CH-CH group of donors"/>
    <property type="evidence" value="ECO:0007669"/>
    <property type="project" value="InterPro"/>
</dbReference>
<protein>
    <recommendedName>
        <fullName evidence="8">Xanthine dehydrogenase/oxidase</fullName>
        <ecNumber evidence="6">1.17.1.4</ecNumber>
        <ecNumber evidence="7">1.17.3.2</ecNumber>
    </recommendedName>
</protein>
<reference evidence="33" key="1">
    <citation type="submission" date="2020-03" db="EMBL/GenBank/DDBJ databases">
        <title>Studies in the Genomics of Life Span.</title>
        <authorList>
            <person name="Glass D."/>
        </authorList>
    </citation>
    <scope>NUCLEOTIDE SEQUENCE</scope>
    <source>
        <strain evidence="33">LTLLF</strain>
        <tissue evidence="33">Muscle</tissue>
    </source>
</reference>